<name>F2UNW4_SALR5</name>
<dbReference type="EMBL" id="GL832985">
    <property type="protein sequence ID" value="EGD79319.1"/>
    <property type="molecule type" value="Genomic_DNA"/>
</dbReference>
<accession>F2UNW4</accession>
<sequence length="331" mass="34832">MTAMKLAFLVAALVALAGTAAAEQQSCAEVQVTTSTQCNAQCDNNCACSFVSSNDLYVCSCTDTQTSATVFECSDFDSNNFVPSADQVRQYLIALLPDRCQGPVKKAINQDVVDCILNANETFSFFDDDDGFDDSMGDDDDFYQPDRLAEVCDNTCIIKLFRAINILVDSECLPAGPDDDTPLTGDDDPTDDDFFGSFGAISGYQALLGLVCTKSSENGEYCGQLIPVLQAFEESPGDFGAAQCMQIVNYGNCLGSIRATLEAHPNLFGVQIDAELFVSNLNTSCAQMGVTGVSESAEGTESPSNISSSAASAVSGVVAFVAAAIAAVLLV</sequence>
<gene>
    <name evidence="2" type="ORF">PTSG_09733</name>
</gene>
<evidence type="ECO:0000313" key="2">
    <source>
        <dbReference type="EMBL" id="EGD79319.1"/>
    </source>
</evidence>
<dbReference type="InParanoid" id="F2UNW4"/>
<keyword evidence="1" id="KW-0732">Signal</keyword>
<protein>
    <submittedName>
        <fullName evidence="2">Uncharacterized protein</fullName>
    </submittedName>
</protein>
<feature type="signal peptide" evidence="1">
    <location>
        <begin position="1"/>
        <end position="22"/>
    </location>
</feature>
<dbReference type="RefSeq" id="XP_004989088.1">
    <property type="nucleotide sequence ID" value="XM_004989031.1"/>
</dbReference>
<keyword evidence="3" id="KW-1185">Reference proteome</keyword>
<reference evidence="2" key="1">
    <citation type="submission" date="2009-08" db="EMBL/GenBank/DDBJ databases">
        <title>Annotation of Salpingoeca rosetta.</title>
        <authorList>
            <consortium name="The Broad Institute Genome Sequencing Platform"/>
            <person name="Russ C."/>
            <person name="Cuomo C."/>
            <person name="Burger G."/>
            <person name="Gray M.W."/>
            <person name="Holland P.W.H."/>
            <person name="King N."/>
            <person name="Lang F.B.F."/>
            <person name="Roger A.J."/>
            <person name="Ruiz-Trillo I."/>
            <person name="Young S.K."/>
            <person name="Zeng Q."/>
            <person name="Gargeya S."/>
            <person name="Alvarado L."/>
            <person name="Berlin A."/>
            <person name="Chapman S.B."/>
            <person name="Chen Z."/>
            <person name="Freedman E."/>
            <person name="Gellesch M."/>
            <person name="Goldberg J."/>
            <person name="Griggs A."/>
            <person name="Gujja S."/>
            <person name="Heilman E."/>
            <person name="Heiman D."/>
            <person name="Howarth C."/>
            <person name="Mehta T."/>
            <person name="Neiman D."/>
            <person name="Pearson M."/>
            <person name="Roberts A."/>
            <person name="Saif S."/>
            <person name="Shea T."/>
            <person name="Shenoy N."/>
            <person name="Sisk P."/>
            <person name="Stolte C."/>
            <person name="Sykes S."/>
            <person name="White J."/>
            <person name="Yandava C."/>
            <person name="Haas B."/>
            <person name="Nusbaum C."/>
            <person name="Birren B."/>
        </authorList>
    </citation>
    <scope>NUCLEOTIDE SEQUENCE [LARGE SCALE GENOMIC DNA]</scope>
    <source>
        <strain evidence="2">ATCC 50818</strain>
    </source>
</reference>
<dbReference type="Proteomes" id="UP000007799">
    <property type="component" value="Unassembled WGS sequence"/>
</dbReference>
<proteinExistence type="predicted"/>
<evidence type="ECO:0000313" key="3">
    <source>
        <dbReference type="Proteomes" id="UP000007799"/>
    </source>
</evidence>
<dbReference type="AlphaFoldDB" id="F2UNW4"/>
<feature type="chain" id="PRO_5003291279" evidence="1">
    <location>
        <begin position="23"/>
        <end position="331"/>
    </location>
</feature>
<organism evidence="3">
    <name type="scientific">Salpingoeca rosetta (strain ATCC 50818 / BSB-021)</name>
    <dbReference type="NCBI Taxonomy" id="946362"/>
    <lineage>
        <taxon>Eukaryota</taxon>
        <taxon>Choanoflagellata</taxon>
        <taxon>Craspedida</taxon>
        <taxon>Salpingoecidae</taxon>
        <taxon>Salpingoeca</taxon>
    </lineage>
</organism>
<evidence type="ECO:0000256" key="1">
    <source>
        <dbReference type="SAM" id="SignalP"/>
    </source>
</evidence>
<dbReference type="GeneID" id="16069630"/>
<dbReference type="KEGG" id="sre:PTSG_09733"/>